<evidence type="ECO:0000259" key="5">
    <source>
        <dbReference type="Pfam" id="PF17034"/>
    </source>
</evidence>
<dbReference type="GO" id="GO:0005737">
    <property type="term" value="C:cytoplasm"/>
    <property type="evidence" value="ECO:0007669"/>
    <property type="project" value="TreeGrafter"/>
</dbReference>
<dbReference type="SUPFAM" id="SSF50978">
    <property type="entry name" value="WD40 repeat-like"/>
    <property type="match status" value="1"/>
</dbReference>
<gene>
    <name evidence="7" type="ORF">GGX14DRAFT_416631</name>
</gene>
<dbReference type="InterPro" id="IPR015943">
    <property type="entry name" value="WD40/YVTN_repeat-like_dom_sf"/>
</dbReference>
<feature type="region of interest" description="Disordered" evidence="4">
    <location>
        <begin position="496"/>
        <end position="632"/>
    </location>
</feature>
<dbReference type="Pfam" id="PF17034">
    <property type="entry name" value="zinc_ribbon_16"/>
    <property type="match status" value="1"/>
</dbReference>
<comment type="similarity">
    <text evidence="1">Belongs to the WD repeat mio family.</text>
</comment>
<protein>
    <submittedName>
        <fullName evidence="7">Uncharacterized protein</fullName>
    </submittedName>
</protein>
<accession>A0AAD6YTP7</accession>
<dbReference type="PANTHER" id="PTHR16453:SF9">
    <property type="entry name" value="GATOR COMPLEX PROTEIN MIOS"/>
    <property type="match status" value="1"/>
</dbReference>
<evidence type="ECO:0000256" key="1">
    <source>
        <dbReference type="ARBA" id="ARBA00009713"/>
    </source>
</evidence>
<evidence type="ECO:0000313" key="8">
    <source>
        <dbReference type="Proteomes" id="UP001219525"/>
    </source>
</evidence>
<dbReference type="InterPro" id="IPR037593">
    <property type="entry name" value="MIOS/Sea4"/>
</dbReference>
<dbReference type="CDD" id="cd16691">
    <property type="entry name" value="mRING-H2-C3H3C2_Mio"/>
    <property type="match status" value="1"/>
</dbReference>
<evidence type="ECO:0000256" key="2">
    <source>
        <dbReference type="ARBA" id="ARBA00022574"/>
    </source>
</evidence>
<feature type="compositionally biased region" description="Polar residues" evidence="4">
    <location>
        <begin position="563"/>
        <end position="592"/>
    </location>
</feature>
<dbReference type="InterPro" id="IPR031488">
    <property type="entry name" value="Zn_ribbon_mio"/>
</dbReference>
<dbReference type="InterPro" id="IPR049092">
    <property type="entry name" value="MIOS_a-sol"/>
</dbReference>
<feature type="compositionally biased region" description="Polar residues" evidence="4">
    <location>
        <begin position="614"/>
        <end position="627"/>
    </location>
</feature>
<keyword evidence="8" id="KW-1185">Reference proteome</keyword>
<feature type="domain" description="GATOR2 complex protein MIO zinc-ribbon like" evidence="5">
    <location>
        <begin position="1081"/>
        <end position="1188"/>
    </location>
</feature>
<feature type="region of interest" description="Disordered" evidence="4">
    <location>
        <begin position="756"/>
        <end position="791"/>
    </location>
</feature>
<evidence type="ECO:0000259" key="6">
    <source>
        <dbReference type="Pfam" id="PF21719"/>
    </source>
</evidence>
<dbReference type="Proteomes" id="UP001219525">
    <property type="component" value="Unassembled WGS sequence"/>
</dbReference>
<dbReference type="GO" id="GO:1904263">
    <property type="term" value="P:positive regulation of TORC1 signaling"/>
    <property type="evidence" value="ECO:0007669"/>
    <property type="project" value="TreeGrafter"/>
</dbReference>
<dbReference type="PANTHER" id="PTHR16453">
    <property type="entry name" value="WD40 DOMAIN-CONTAINING PROTEIN MIO FAMILY MEMBER"/>
    <property type="match status" value="1"/>
</dbReference>
<keyword evidence="3" id="KW-0677">Repeat</keyword>
<comment type="caution">
    <text evidence="7">The sequence shown here is derived from an EMBL/GenBank/DDBJ whole genome shotgun (WGS) entry which is preliminary data.</text>
</comment>
<name>A0AAD6YTP7_9AGAR</name>
<evidence type="ECO:0000313" key="7">
    <source>
        <dbReference type="EMBL" id="KAJ7229086.1"/>
    </source>
</evidence>
<dbReference type="EMBL" id="JARJCW010000002">
    <property type="protein sequence ID" value="KAJ7229086.1"/>
    <property type="molecule type" value="Genomic_DNA"/>
</dbReference>
<sequence length="1190" mass="131050">MVNPEKRLLWHPRQQNKFVVGGGSQITLYEWAADQQEIRHITSQNDLQFMKTFAWSPDPAFEDLVAVGLSTGRVDLLRLEATRHTRRTSAGSSVLSGGPIVSLTARNSRACNALDFCPADPNYLAVGLDKVRGDSSLVIYDIVSTRSKLSLSLGSNPDADTVVASPQRPTPLIPRYEITPRADQRTVQHHAPTEVVSAVAYASNTNHLLLAGMSFRWLRLLDIRLPTPAVTSVLAKVQGIASDPFDAHRIATFGDGFISVWDARRLAPVPLLSFSEMDAAADGALLRAGATYTGIEFSRTRRGTLAALHRDTAYVRFWDVMAHGSRLEGGSVSSDGGAGESSSISSRLARKSWTAGLPWTAGSTTSNLSSTGSQTLNKDSGSPSIVLCDTRRTKSFPKILSSFALVPSLSQNPRLPLTSNVMVVNREGDLQLYALHDTPKQAIWSSRGDLAVSAGQSCRVFSGIMEGEAEIEQAFLQQRERETSLEQFRLAQQQAALESERSRSTAIDSNRGDAPQIIERGRTVGSPFESSPPLFGRGDEDGFPALGAASVAPMSTRTRDASRQSSAIQTTGPTGISATRPSSVANSRTYSPASMRRYPYETSIQQSRSRSRTGQKQNTDPPRTAQSWDAAAAEAAAKSPGWAKKSIRRVRSRSLNKLRGIEHVVEDDISMVMRRRCLRGYSIGNPYHNTAVARDDDAPVPQMLSDLWYWINTAQDFLCVPTPRLHGFDFSYQGIIGIWEGFLPIVSATPRVDASIPPDPVPPVHRDLLDVHSGSRSQSPSRRSRSPADDLHGNFHAALRALALRSGDRSVSSAWKFPAVSSAKVLQRQIALQLCGWSLKEEDLLVNVKRWEREGNHSRAACWLVFMQQYSKAVEVLMRSDDESHHMMSGTLVAMTPGSSTRSTELREHYERLIIRLQDPYFRAMLTHLSLGDWSEVLDEEIIPFRERLAIAFQFLDDKPLTSYLNRCIKNSTHRGDIDGLIVTGLTKPGMDILQSYVNRSGDVQTAAILGSYACAAKFHDVRAERWVEAYRDLLDGFKLHHHRVSFDIERGGLVHDAAQTGFDRTAPSIEWAPRQILIRCNYCNKPVTNASPGSVPKHRPTTCANCSRTLPRCSVCLMTLTIVPDVVRDAELVYSPGKDTIDEAIVICQTCRHGGHASHILEWFFGDEGGRSHGMCAVASCDCRCTDEF</sequence>
<dbReference type="Gene3D" id="2.130.10.10">
    <property type="entry name" value="YVTN repeat-like/Quinoprotein amine dehydrogenase"/>
    <property type="match status" value="1"/>
</dbReference>
<keyword evidence="2" id="KW-0853">WD repeat</keyword>
<dbReference type="AlphaFoldDB" id="A0AAD6YTP7"/>
<evidence type="ECO:0000256" key="4">
    <source>
        <dbReference type="SAM" id="MobiDB-lite"/>
    </source>
</evidence>
<reference evidence="7" key="1">
    <citation type="submission" date="2023-03" db="EMBL/GenBank/DDBJ databases">
        <title>Massive genome expansion in bonnet fungi (Mycena s.s.) driven by repeated elements and novel gene families across ecological guilds.</title>
        <authorList>
            <consortium name="Lawrence Berkeley National Laboratory"/>
            <person name="Harder C.B."/>
            <person name="Miyauchi S."/>
            <person name="Viragh M."/>
            <person name="Kuo A."/>
            <person name="Thoen E."/>
            <person name="Andreopoulos B."/>
            <person name="Lu D."/>
            <person name="Skrede I."/>
            <person name="Drula E."/>
            <person name="Henrissat B."/>
            <person name="Morin E."/>
            <person name="Kohler A."/>
            <person name="Barry K."/>
            <person name="LaButti K."/>
            <person name="Morin E."/>
            <person name="Salamov A."/>
            <person name="Lipzen A."/>
            <person name="Mereny Z."/>
            <person name="Hegedus B."/>
            <person name="Baldrian P."/>
            <person name="Stursova M."/>
            <person name="Weitz H."/>
            <person name="Taylor A."/>
            <person name="Grigoriev I.V."/>
            <person name="Nagy L.G."/>
            <person name="Martin F."/>
            <person name="Kauserud H."/>
        </authorList>
    </citation>
    <scope>NUCLEOTIDE SEQUENCE</scope>
    <source>
        <strain evidence="7">9144</strain>
    </source>
</reference>
<organism evidence="7 8">
    <name type="scientific">Mycena pura</name>
    <dbReference type="NCBI Taxonomy" id="153505"/>
    <lineage>
        <taxon>Eukaryota</taxon>
        <taxon>Fungi</taxon>
        <taxon>Dikarya</taxon>
        <taxon>Basidiomycota</taxon>
        <taxon>Agaricomycotina</taxon>
        <taxon>Agaricomycetes</taxon>
        <taxon>Agaricomycetidae</taxon>
        <taxon>Agaricales</taxon>
        <taxon>Marasmiineae</taxon>
        <taxon>Mycenaceae</taxon>
        <taxon>Mycena</taxon>
    </lineage>
</organism>
<feature type="domain" description="MIOS-like alpha-solenoid" evidence="6">
    <location>
        <begin position="826"/>
        <end position="955"/>
    </location>
</feature>
<dbReference type="Pfam" id="PF21719">
    <property type="entry name" value="MIOS_a-sol"/>
    <property type="match status" value="1"/>
</dbReference>
<proteinExistence type="inferred from homology"/>
<dbReference type="InterPro" id="IPR036322">
    <property type="entry name" value="WD40_repeat_dom_sf"/>
</dbReference>
<dbReference type="Pfam" id="PF21720">
    <property type="entry name" value="MIOS_WD40"/>
    <property type="match status" value="1"/>
</dbReference>
<evidence type="ECO:0000256" key="3">
    <source>
        <dbReference type="ARBA" id="ARBA00022737"/>
    </source>
</evidence>